<evidence type="ECO:0000313" key="3">
    <source>
        <dbReference type="Proteomes" id="UP000463951"/>
    </source>
</evidence>
<evidence type="ECO:0000256" key="1">
    <source>
        <dbReference type="SAM" id="MobiDB-lite"/>
    </source>
</evidence>
<organism evidence="2 3">
    <name type="scientific">Streptomyces antimycoticus</name>
    <dbReference type="NCBI Taxonomy" id="68175"/>
    <lineage>
        <taxon>Bacteria</taxon>
        <taxon>Bacillati</taxon>
        <taxon>Actinomycetota</taxon>
        <taxon>Actinomycetes</taxon>
        <taxon>Kitasatosporales</taxon>
        <taxon>Streptomycetaceae</taxon>
        <taxon>Streptomyces</taxon>
        <taxon>Streptomyces violaceusniger group</taxon>
    </lineage>
</organism>
<dbReference type="EMBL" id="AP019620">
    <property type="protein sequence ID" value="BBJ38633.1"/>
    <property type="molecule type" value="Genomic_DNA"/>
</dbReference>
<dbReference type="AlphaFoldDB" id="A0A499UCD8"/>
<dbReference type="Proteomes" id="UP000463951">
    <property type="component" value="Chromosome"/>
</dbReference>
<proteinExistence type="predicted"/>
<accession>A0A499UCD8</accession>
<name>A0A499UCD8_9ACTN</name>
<feature type="region of interest" description="Disordered" evidence="1">
    <location>
        <begin position="1"/>
        <end position="44"/>
    </location>
</feature>
<reference evidence="2 3" key="1">
    <citation type="journal article" date="2020" name="Int. J. Syst. Evol. Microbiol.">
        <title>Reclassification of Streptomyces castelarensis and Streptomyces sporoclivatus as later heterotypic synonyms of Streptomyces antimycoticus.</title>
        <authorList>
            <person name="Komaki H."/>
            <person name="Tamura T."/>
        </authorList>
    </citation>
    <scope>NUCLEOTIDE SEQUENCE [LARGE SCALE GENOMIC DNA]</scope>
    <source>
        <strain evidence="2 3">NBRC 100767</strain>
    </source>
</reference>
<sequence>MTPDEPSVSPSDEETPGPVSTAVCLDERAYNPDSAPYAGKGPHPMTIIHHEAEESCPSGATDSGSPQIAQAVNDDAVAAKLRSLYEEPARKT</sequence>
<protein>
    <submittedName>
        <fullName evidence="2">Uncharacterized protein</fullName>
    </submittedName>
</protein>
<evidence type="ECO:0000313" key="2">
    <source>
        <dbReference type="EMBL" id="BBJ38633.1"/>
    </source>
</evidence>
<gene>
    <name evidence="2" type="ORF">SSPO_013510</name>
</gene>